<evidence type="ECO:0000313" key="4">
    <source>
        <dbReference type="EMBL" id="KUJ07203.1"/>
    </source>
</evidence>
<organism evidence="4 5">
    <name type="scientific">Mollisia scopiformis</name>
    <name type="common">Conifer needle endophyte fungus</name>
    <name type="synonym">Phialocephala scopiformis</name>
    <dbReference type="NCBI Taxonomy" id="149040"/>
    <lineage>
        <taxon>Eukaryota</taxon>
        <taxon>Fungi</taxon>
        <taxon>Dikarya</taxon>
        <taxon>Ascomycota</taxon>
        <taxon>Pezizomycotina</taxon>
        <taxon>Leotiomycetes</taxon>
        <taxon>Helotiales</taxon>
        <taxon>Mollisiaceae</taxon>
        <taxon>Mollisia</taxon>
    </lineage>
</organism>
<feature type="transmembrane region" description="Helical" evidence="3">
    <location>
        <begin position="349"/>
        <end position="370"/>
    </location>
</feature>
<evidence type="ECO:0000256" key="3">
    <source>
        <dbReference type="SAM" id="Phobius"/>
    </source>
</evidence>
<keyword evidence="3" id="KW-1133">Transmembrane helix</keyword>
<feature type="transmembrane region" description="Helical" evidence="3">
    <location>
        <begin position="407"/>
        <end position="426"/>
    </location>
</feature>
<accession>A0A132B4N2</accession>
<evidence type="ECO:0000313" key="5">
    <source>
        <dbReference type="Proteomes" id="UP000070700"/>
    </source>
</evidence>
<dbReference type="InParanoid" id="A0A132B4N2"/>
<dbReference type="KEGG" id="psco:LY89DRAFT_767054"/>
<evidence type="ECO:0000256" key="1">
    <source>
        <dbReference type="SAM" id="Coils"/>
    </source>
</evidence>
<dbReference type="Proteomes" id="UP000070700">
    <property type="component" value="Unassembled WGS sequence"/>
</dbReference>
<protein>
    <submittedName>
        <fullName evidence="4">Uncharacterized protein</fullName>
    </submittedName>
</protein>
<keyword evidence="1" id="KW-0175">Coiled coil</keyword>
<feature type="region of interest" description="Disordered" evidence="2">
    <location>
        <begin position="1"/>
        <end position="117"/>
    </location>
</feature>
<keyword evidence="5" id="KW-1185">Reference proteome</keyword>
<keyword evidence="3" id="KW-0472">Membrane</keyword>
<dbReference type="GeneID" id="28831472"/>
<feature type="compositionally biased region" description="Low complexity" evidence="2">
    <location>
        <begin position="72"/>
        <end position="85"/>
    </location>
</feature>
<feature type="transmembrane region" description="Helical" evidence="3">
    <location>
        <begin position="376"/>
        <end position="395"/>
    </location>
</feature>
<keyword evidence="3" id="KW-0812">Transmembrane</keyword>
<feature type="compositionally biased region" description="Polar residues" evidence="2">
    <location>
        <begin position="25"/>
        <end position="64"/>
    </location>
</feature>
<evidence type="ECO:0000256" key="2">
    <source>
        <dbReference type="SAM" id="MobiDB-lite"/>
    </source>
</evidence>
<sequence>MSANTPSDLKTVAVAPLIRKRRLSNENPTNAPVQGTASSTSALNPQVSTTAPSPMNHSQASTENKTPRVQIKLTSKLSSTAASTSPVGARPDTSNVGAAAPQTPDHNVQPIIPSSSASDNKANVRVLLGPLLDEAIAAVGYTPKEGGSRRDYILDSANHINHLKENISTLESRASATESKLRLSEEKVVSLRREVGNANMRDAESSSEARSLSNQLVLSSRKLAEEKRSNARAIQERVAVWTDNQSLNADNREHLAKIAGLEKQVKTLQKELTESTQLRLEGVDRIDTLENLLRDSQALPRALQCIQYCFAYLVMILSFFPKFGRSCYEHLLPHLPTIKAYARSWFHSSISAIQSLPGMIGFCISMIVWAAPPTFWFIWSWLLKPLCVAILRLLIGLWSQAKTCVVQWFWTFCHRVQITWAAVVAWPSTNRWKIWTAGLTILLFMVPTALNLLSCGPFMTHQATTYFMHPHTSTPVLLPTWTDSREQVILDFAKSCPAFGHVYGTVRDCFIEYDERRLVVGMSHTSMLPIIEEHKKHEARLEKKLAKRPANKSSQRSDVPENRWLRPLGVSVGIFVVGMAVRAMM</sequence>
<feature type="coiled-coil region" evidence="1">
    <location>
        <begin position="160"/>
        <end position="194"/>
    </location>
</feature>
<gene>
    <name evidence="4" type="ORF">LY89DRAFT_767054</name>
</gene>
<dbReference type="RefSeq" id="XP_018061558.1">
    <property type="nucleotide sequence ID" value="XM_018221746.1"/>
</dbReference>
<reference evidence="4 5" key="1">
    <citation type="submission" date="2015-10" db="EMBL/GenBank/DDBJ databases">
        <title>Full genome of DAOMC 229536 Phialocephala scopiformis, a fungal endophyte of spruce producing the potent anti-insectan compound rugulosin.</title>
        <authorList>
            <consortium name="DOE Joint Genome Institute"/>
            <person name="Walker A.K."/>
            <person name="Frasz S.L."/>
            <person name="Seifert K.A."/>
            <person name="Miller J.D."/>
            <person name="Mondo S.J."/>
            <person name="Labutti K."/>
            <person name="Lipzen A."/>
            <person name="Dockter R."/>
            <person name="Kennedy M."/>
            <person name="Grigoriev I.V."/>
            <person name="Spatafora J.W."/>
        </authorList>
    </citation>
    <scope>NUCLEOTIDE SEQUENCE [LARGE SCALE GENOMIC DNA]</scope>
    <source>
        <strain evidence="4 5">CBS 120377</strain>
    </source>
</reference>
<dbReference type="EMBL" id="KQ947441">
    <property type="protein sequence ID" value="KUJ07203.1"/>
    <property type="molecule type" value="Genomic_DNA"/>
</dbReference>
<dbReference type="AlphaFoldDB" id="A0A132B4N2"/>
<name>A0A132B4N2_MOLSC</name>
<feature type="coiled-coil region" evidence="1">
    <location>
        <begin position="244"/>
        <end position="278"/>
    </location>
</feature>
<feature type="transmembrane region" description="Helical" evidence="3">
    <location>
        <begin position="432"/>
        <end position="453"/>
    </location>
</feature>
<proteinExistence type="predicted"/>